<name>A0A553ZCN7_9ACTN</name>
<keyword evidence="1" id="KW-0472">Membrane</keyword>
<gene>
    <name evidence="2" type="ORF">FNZ23_15790</name>
</gene>
<accession>A0A553ZCN7</accession>
<sequence length="106" mass="10780">MADDRYNWLDNDAAERLLRGEPVGTTAHGAQELARLLDDAAPAGPGPAPLPGEEAAVAAFRRAHHAVPARAGLARPVRRGFVVALAACALGGVAVAAGTGVLHSPF</sequence>
<evidence type="ECO:0000313" key="2">
    <source>
        <dbReference type="EMBL" id="TSB39191.1"/>
    </source>
</evidence>
<comment type="caution">
    <text evidence="2">The sequence shown here is derived from an EMBL/GenBank/DDBJ whole genome shotgun (WGS) entry which is preliminary data.</text>
</comment>
<dbReference type="AlphaFoldDB" id="A0A553ZCN7"/>
<evidence type="ECO:0000256" key="1">
    <source>
        <dbReference type="SAM" id="Phobius"/>
    </source>
</evidence>
<organism evidence="2 3">
    <name type="scientific">Streptomyces benahoarensis</name>
    <dbReference type="NCBI Taxonomy" id="2595054"/>
    <lineage>
        <taxon>Bacteria</taxon>
        <taxon>Bacillati</taxon>
        <taxon>Actinomycetota</taxon>
        <taxon>Actinomycetes</taxon>
        <taxon>Kitasatosporales</taxon>
        <taxon>Streptomycetaceae</taxon>
        <taxon>Streptomyces</taxon>
    </lineage>
</organism>
<evidence type="ECO:0000313" key="3">
    <source>
        <dbReference type="Proteomes" id="UP000320888"/>
    </source>
</evidence>
<keyword evidence="3" id="KW-1185">Reference proteome</keyword>
<feature type="transmembrane region" description="Helical" evidence="1">
    <location>
        <begin position="80"/>
        <end position="102"/>
    </location>
</feature>
<dbReference type="Proteomes" id="UP000320888">
    <property type="component" value="Unassembled WGS sequence"/>
</dbReference>
<keyword evidence="1" id="KW-1133">Transmembrane helix</keyword>
<reference evidence="2 3" key="1">
    <citation type="submission" date="2019-07" db="EMBL/GenBank/DDBJ databases">
        <title>Draft genome for Streptomyces benahoarensis MZ03-48.</title>
        <authorList>
            <person name="Gonzalez-Pimentel J.L."/>
        </authorList>
    </citation>
    <scope>NUCLEOTIDE SEQUENCE [LARGE SCALE GENOMIC DNA]</scope>
    <source>
        <strain evidence="2 3">MZ03-48</strain>
    </source>
</reference>
<dbReference type="EMBL" id="VKLS01000178">
    <property type="protein sequence ID" value="TSB39191.1"/>
    <property type="molecule type" value="Genomic_DNA"/>
</dbReference>
<protein>
    <submittedName>
        <fullName evidence="2">Uncharacterized protein</fullName>
    </submittedName>
</protein>
<feature type="non-terminal residue" evidence="2">
    <location>
        <position position="106"/>
    </location>
</feature>
<proteinExistence type="predicted"/>
<keyword evidence="1" id="KW-0812">Transmembrane</keyword>